<reference evidence="2 3" key="1">
    <citation type="submission" date="2016-01" db="EMBL/GenBank/DDBJ databases">
        <title>Amycolatopsis coloradensis genome sequencing and assembly.</title>
        <authorList>
            <person name="Mayilraj S."/>
        </authorList>
    </citation>
    <scope>NUCLEOTIDE SEQUENCE [LARGE SCALE GENOMIC DNA]</scope>
    <source>
        <strain evidence="2 3">DSM 44225</strain>
    </source>
</reference>
<name>A0A1R0KG66_9PSEU</name>
<proteinExistence type="predicted"/>
<evidence type="ECO:0000313" key="3">
    <source>
        <dbReference type="Proteomes" id="UP000187486"/>
    </source>
</evidence>
<dbReference type="InterPro" id="IPR036188">
    <property type="entry name" value="FAD/NAD-bd_sf"/>
</dbReference>
<feature type="region of interest" description="Disordered" evidence="1">
    <location>
        <begin position="17"/>
        <end position="47"/>
    </location>
</feature>
<evidence type="ECO:0000313" key="2">
    <source>
        <dbReference type="EMBL" id="OLZ44540.1"/>
    </source>
</evidence>
<dbReference type="Gene3D" id="3.50.50.60">
    <property type="entry name" value="FAD/NAD(P)-binding domain"/>
    <property type="match status" value="1"/>
</dbReference>
<dbReference type="AlphaFoldDB" id="A0A1R0KG66"/>
<dbReference type="SUPFAM" id="SSF51905">
    <property type="entry name" value="FAD/NAD(P)-binding domain"/>
    <property type="match status" value="1"/>
</dbReference>
<gene>
    <name evidence="2" type="ORF">BS329_36305</name>
</gene>
<comment type="caution">
    <text evidence="2">The sequence shown here is derived from an EMBL/GenBank/DDBJ whole genome shotgun (WGS) entry which is preliminary data.</text>
</comment>
<organism evidence="2 3">
    <name type="scientific">Amycolatopsis coloradensis</name>
    <dbReference type="NCBI Taxonomy" id="76021"/>
    <lineage>
        <taxon>Bacteria</taxon>
        <taxon>Bacillati</taxon>
        <taxon>Actinomycetota</taxon>
        <taxon>Actinomycetes</taxon>
        <taxon>Pseudonocardiales</taxon>
        <taxon>Pseudonocardiaceae</taxon>
        <taxon>Amycolatopsis</taxon>
    </lineage>
</organism>
<sequence>MGCGPEETAATQFLVSMGTDPAKVPTSLRRKGKPDAHRHPGRLGDRLRLNSPVTSVEWTEDGVVVDYEDENGPARIRVRRAVSPSPATWP</sequence>
<dbReference type="EMBL" id="MQUQ01000025">
    <property type="protein sequence ID" value="OLZ44540.1"/>
    <property type="molecule type" value="Genomic_DNA"/>
</dbReference>
<dbReference type="Proteomes" id="UP000187486">
    <property type="component" value="Unassembled WGS sequence"/>
</dbReference>
<accession>A0A1R0KG66</accession>
<evidence type="ECO:0000256" key="1">
    <source>
        <dbReference type="SAM" id="MobiDB-lite"/>
    </source>
</evidence>
<protein>
    <submittedName>
        <fullName evidence="2">Uncharacterized protein</fullName>
    </submittedName>
</protein>
<keyword evidence="3" id="KW-1185">Reference proteome</keyword>
<feature type="compositionally biased region" description="Basic and acidic residues" evidence="1">
    <location>
        <begin position="33"/>
        <end position="47"/>
    </location>
</feature>